<accession>A0AAD3XHI4</accession>
<proteinExistence type="predicted"/>
<dbReference type="Proteomes" id="UP001279734">
    <property type="component" value="Unassembled WGS sequence"/>
</dbReference>
<gene>
    <name evidence="2" type="ORF">Nepgr_006593</name>
</gene>
<feature type="compositionally biased region" description="Basic and acidic residues" evidence="1">
    <location>
        <begin position="17"/>
        <end position="26"/>
    </location>
</feature>
<keyword evidence="3" id="KW-1185">Reference proteome</keyword>
<evidence type="ECO:0000256" key="1">
    <source>
        <dbReference type="SAM" id="MobiDB-lite"/>
    </source>
</evidence>
<name>A0AAD3XHI4_NEPGR</name>
<evidence type="ECO:0000313" key="3">
    <source>
        <dbReference type="Proteomes" id="UP001279734"/>
    </source>
</evidence>
<dbReference type="EMBL" id="BSYO01000005">
    <property type="protein sequence ID" value="GMH04753.1"/>
    <property type="molecule type" value="Genomic_DNA"/>
</dbReference>
<protein>
    <submittedName>
        <fullName evidence="2">Uncharacterized protein</fullName>
    </submittedName>
</protein>
<feature type="region of interest" description="Disordered" evidence="1">
    <location>
        <begin position="1"/>
        <end position="33"/>
    </location>
</feature>
<organism evidence="2 3">
    <name type="scientific">Nepenthes gracilis</name>
    <name type="common">Slender pitcher plant</name>
    <dbReference type="NCBI Taxonomy" id="150966"/>
    <lineage>
        <taxon>Eukaryota</taxon>
        <taxon>Viridiplantae</taxon>
        <taxon>Streptophyta</taxon>
        <taxon>Embryophyta</taxon>
        <taxon>Tracheophyta</taxon>
        <taxon>Spermatophyta</taxon>
        <taxon>Magnoliopsida</taxon>
        <taxon>eudicotyledons</taxon>
        <taxon>Gunneridae</taxon>
        <taxon>Pentapetalae</taxon>
        <taxon>Caryophyllales</taxon>
        <taxon>Nepenthaceae</taxon>
        <taxon>Nepenthes</taxon>
    </lineage>
</organism>
<reference evidence="2" key="1">
    <citation type="submission" date="2023-05" db="EMBL/GenBank/DDBJ databases">
        <title>Nepenthes gracilis genome sequencing.</title>
        <authorList>
            <person name="Fukushima K."/>
        </authorList>
    </citation>
    <scope>NUCLEOTIDE SEQUENCE</scope>
    <source>
        <strain evidence="2">SING2019-196</strain>
    </source>
</reference>
<dbReference type="AlphaFoldDB" id="A0AAD3XHI4"/>
<comment type="caution">
    <text evidence="2">The sequence shown here is derived from an EMBL/GenBank/DDBJ whole genome shotgun (WGS) entry which is preliminary data.</text>
</comment>
<sequence>MPIAQQKWEFQQQESHAASESKEGEPKTSQVVELAPEDNRIRNVAIQQTTTIYLLEPSIRPQMLPSTPPALNHDVAEGLVLDVIDSDNSFMILQDSEDLEMVLGLVSSIWVSSGLQIDIVVGHFRLACRWSKALLFEGFSLCFGAAKCLVPRRVPSQKFCSGLWSCY</sequence>
<evidence type="ECO:0000313" key="2">
    <source>
        <dbReference type="EMBL" id="GMH04753.1"/>
    </source>
</evidence>